<protein>
    <recommendedName>
        <fullName evidence="3 10">Gluconokinase</fullName>
        <ecNumber evidence="3 10">2.7.1.12</ecNumber>
    </recommendedName>
</protein>
<comment type="catalytic activity">
    <reaction evidence="9 10">
        <text>D-gluconate + ATP = 6-phospho-D-gluconate + ADP + H(+)</text>
        <dbReference type="Rhea" id="RHEA:19433"/>
        <dbReference type="ChEBI" id="CHEBI:15378"/>
        <dbReference type="ChEBI" id="CHEBI:18391"/>
        <dbReference type="ChEBI" id="CHEBI:30616"/>
        <dbReference type="ChEBI" id="CHEBI:58759"/>
        <dbReference type="ChEBI" id="CHEBI:456216"/>
        <dbReference type="EC" id="2.7.1.12"/>
    </reaction>
</comment>
<keyword evidence="4 10" id="KW-0808">Transferase</keyword>
<dbReference type="InterPro" id="IPR006001">
    <property type="entry name" value="Therm_gnt_kin"/>
</dbReference>
<dbReference type="EC" id="2.7.1.12" evidence="3 10"/>
<evidence type="ECO:0000313" key="12">
    <source>
        <dbReference type="EMBL" id="OUJ02901.1"/>
    </source>
</evidence>
<name>A0A252BF14_9PROT</name>
<evidence type="ECO:0000313" key="14">
    <source>
        <dbReference type="Proteomes" id="UP000194999"/>
    </source>
</evidence>
<dbReference type="RefSeq" id="WP_086552376.1">
    <property type="nucleotide sequence ID" value="NZ_CALGIZ010000047.1"/>
</dbReference>
<gene>
    <name evidence="11" type="ORF">HK12_05315</name>
    <name evidence="12" type="ORF">HK15_03055</name>
</gene>
<evidence type="ECO:0000256" key="10">
    <source>
        <dbReference type="RuleBase" id="RU363066"/>
    </source>
</evidence>
<dbReference type="GO" id="GO:0005524">
    <property type="term" value="F:ATP binding"/>
    <property type="evidence" value="ECO:0007669"/>
    <property type="project" value="UniProtKB-KW"/>
</dbReference>
<dbReference type="GO" id="GO:0046316">
    <property type="term" value="F:gluconokinase activity"/>
    <property type="evidence" value="ECO:0007669"/>
    <property type="project" value="UniProtKB-EC"/>
</dbReference>
<dbReference type="FunFam" id="3.40.50.300:FF:000522">
    <property type="entry name" value="Gluconokinase"/>
    <property type="match status" value="1"/>
</dbReference>
<evidence type="ECO:0000256" key="3">
    <source>
        <dbReference type="ARBA" id="ARBA00012054"/>
    </source>
</evidence>
<dbReference type="Pfam" id="PF01202">
    <property type="entry name" value="SKI"/>
    <property type="match status" value="1"/>
</dbReference>
<keyword evidence="6 10" id="KW-0418">Kinase</keyword>
<evidence type="ECO:0000313" key="13">
    <source>
        <dbReference type="Proteomes" id="UP000194639"/>
    </source>
</evidence>
<keyword evidence="7 10" id="KW-0067">ATP-binding</keyword>
<evidence type="ECO:0000256" key="2">
    <source>
        <dbReference type="ARBA" id="ARBA00008420"/>
    </source>
</evidence>
<evidence type="ECO:0000256" key="4">
    <source>
        <dbReference type="ARBA" id="ARBA00022679"/>
    </source>
</evidence>
<dbReference type="EMBL" id="JOOY01000018">
    <property type="protein sequence ID" value="OUJ02901.1"/>
    <property type="molecule type" value="Genomic_DNA"/>
</dbReference>
<keyword evidence="8" id="KW-0311">Gluconate utilization</keyword>
<dbReference type="Proteomes" id="UP000194999">
    <property type="component" value="Unassembled WGS sequence"/>
</dbReference>
<evidence type="ECO:0000256" key="7">
    <source>
        <dbReference type="ARBA" id="ARBA00022840"/>
    </source>
</evidence>
<evidence type="ECO:0000256" key="8">
    <source>
        <dbReference type="ARBA" id="ARBA00023064"/>
    </source>
</evidence>
<evidence type="ECO:0000256" key="5">
    <source>
        <dbReference type="ARBA" id="ARBA00022741"/>
    </source>
</evidence>
<proteinExistence type="inferred from homology"/>
<dbReference type="Proteomes" id="UP000194639">
    <property type="component" value="Unassembled WGS sequence"/>
</dbReference>
<dbReference type="PANTHER" id="PTHR43442">
    <property type="entry name" value="GLUCONOKINASE-RELATED"/>
    <property type="match status" value="1"/>
</dbReference>
<dbReference type="PRINTS" id="PR01100">
    <property type="entry name" value="SHIKIMTKNASE"/>
</dbReference>
<dbReference type="InterPro" id="IPR031322">
    <property type="entry name" value="Shikimate/glucono_kinase"/>
</dbReference>
<evidence type="ECO:0000256" key="1">
    <source>
        <dbReference type="ARBA" id="ARBA00004761"/>
    </source>
</evidence>
<dbReference type="GO" id="GO:0019521">
    <property type="term" value="P:D-gluconate metabolic process"/>
    <property type="evidence" value="ECO:0007669"/>
    <property type="project" value="UniProtKB-KW"/>
</dbReference>
<dbReference type="PANTHER" id="PTHR43442:SF3">
    <property type="entry name" value="GLUCONOKINASE-RELATED"/>
    <property type="match status" value="1"/>
</dbReference>
<comment type="caution">
    <text evidence="12">The sequence shown here is derived from an EMBL/GenBank/DDBJ whole genome shotgun (WGS) entry which is preliminary data.</text>
</comment>
<comment type="similarity">
    <text evidence="2 10">Belongs to the gluconokinase GntK/GntV family.</text>
</comment>
<reference evidence="13 14" key="1">
    <citation type="submission" date="2014-06" db="EMBL/GenBank/DDBJ databases">
        <authorList>
            <person name="Ju J."/>
            <person name="Zhang J."/>
        </authorList>
    </citation>
    <scope>NUCLEOTIDE SEQUENCE [LARGE SCALE GENOMIC DNA]</scope>
    <source>
        <strain evidence="11">DmW_045</strain>
        <strain evidence="12">DmW_048</strain>
    </source>
</reference>
<comment type="pathway">
    <text evidence="1">Carbohydrate acid metabolism.</text>
</comment>
<dbReference type="CDD" id="cd02021">
    <property type="entry name" value="GntK"/>
    <property type="match status" value="1"/>
</dbReference>
<dbReference type="SUPFAM" id="SSF52540">
    <property type="entry name" value="P-loop containing nucleoside triphosphate hydrolases"/>
    <property type="match status" value="1"/>
</dbReference>
<dbReference type="AlphaFoldDB" id="A0A252BF14"/>
<dbReference type="InterPro" id="IPR027417">
    <property type="entry name" value="P-loop_NTPase"/>
</dbReference>
<dbReference type="Gene3D" id="3.40.50.300">
    <property type="entry name" value="P-loop containing nucleotide triphosphate hydrolases"/>
    <property type="match status" value="1"/>
</dbReference>
<dbReference type="EMBL" id="JOMO01000023">
    <property type="protein sequence ID" value="OUI81405.1"/>
    <property type="molecule type" value="Genomic_DNA"/>
</dbReference>
<accession>A0A252BF14</accession>
<dbReference type="NCBIfam" id="TIGR01313">
    <property type="entry name" value="therm_gnt_kin"/>
    <property type="match status" value="1"/>
</dbReference>
<dbReference type="GO" id="GO:0005737">
    <property type="term" value="C:cytoplasm"/>
    <property type="evidence" value="ECO:0007669"/>
    <property type="project" value="TreeGrafter"/>
</dbReference>
<evidence type="ECO:0000256" key="9">
    <source>
        <dbReference type="ARBA" id="ARBA00048090"/>
    </source>
</evidence>
<evidence type="ECO:0000313" key="11">
    <source>
        <dbReference type="EMBL" id="OUI81405.1"/>
    </source>
</evidence>
<organism evidence="12 14">
    <name type="scientific">Acetobacter orientalis</name>
    <dbReference type="NCBI Taxonomy" id="146474"/>
    <lineage>
        <taxon>Bacteria</taxon>
        <taxon>Pseudomonadati</taxon>
        <taxon>Pseudomonadota</taxon>
        <taxon>Alphaproteobacteria</taxon>
        <taxon>Acetobacterales</taxon>
        <taxon>Acetobacteraceae</taxon>
        <taxon>Acetobacter</taxon>
    </lineage>
</organism>
<evidence type="ECO:0000256" key="6">
    <source>
        <dbReference type="ARBA" id="ARBA00022777"/>
    </source>
</evidence>
<keyword evidence="5 10" id="KW-0547">Nucleotide-binding</keyword>
<sequence length="178" mass="19662">MSPTQPVAHNIPKELLVVMGVSGSGKTTIAKGLQNALGWPFQEGDSLHPAQNVAKMASGQPLTTEDRWPWLIACRTWLEQCATEQTGGILTCSALKRDYRDLLRATGLTPIFIYLHTSTDILLNRLKNRQGHYMPASLLPSQLETLEPPMPDERTLTIDSATPPPQTIAEIISHLSRR</sequence>